<dbReference type="AlphaFoldDB" id="A0A1Q9DB95"/>
<dbReference type="GO" id="GO:0008061">
    <property type="term" value="F:chitin binding"/>
    <property type="evidence" value="ECO:0007669"/>
    <property type="project" value="UniProtKB-KW"/>
</dbReference>
<sequence length="175" mass="19772">MRAGVDAGSCAYDLSFCCLHVFQDRVVQYAQLAIEYSQNRQHQSLANTVVECTPGFDAPCCSALGWCGRSAEHCKCEMCTDYRDKVKITMKRFKLHKAKRECETISADLGEFTSPEDCAAVALKDAECGKLLMYSWNYPNWGCRCCAPDTPEASEEKMEWNVYSFDVREEPVKEA</sequence>
<comment type="caution">
    <text evidence="2">The sequence shown here is derived from an EMBL/GenBank/DDBJ whole genome shotgun (WGS) entry which is preliminary data.</text>
</comment>
<evidence type="ECO:0000313" key="3">
    <source>
        <dbReference type="Proteomes" id="UP000186817"/>
    </source>
</evidence>
<keyword evidence="3" id="KW-1185">Reference proteome</keyword>
<evidence type="ECO:0000313" key="2">
    <source>
        <dbReference type="EMBL" id="OLP92476.1"/>
    </source>
</evidence>
<reference evidence="2 3" key="1">
    <citation type="submission" date="2016-02" db="EMBL/GenBank/DDBJ databases">
        <title>Genome analysis of coral dinoflagellate symbionts highlights evolutionary adaptations to a symbiotic lifestyle.</title>
        <authorList>
            <person name="Aranda M."/>
            <person name="Li Y."/>
            <person name="Liew Y.J."/>
            <person name="Baumgarten S."/>
            <person name="Simakov O."/>
            <person name="Wilson M."/>
            <person name="Piel J."/>
            <person name="Ashoor H."/>
            <person name="Bougouffa S."/>
            <person name="Bajic V.B."/>
            <person name="Ryu T."/>
            <person name="Ravasi T."/>
            <person name="Bayer T."/>
            <person name="Micklem G."/>
            <person name="Kim H."/>
            <person name="Bhak J."/>
            <person name="Lajeunesse T.C."/>
            <person name="Voolstra C.R."/>
        </authorList>
    </citation>
    <scope>NUCLEOTIDE SEQUENCE [LARGE SCALE GENOMIC DNA]</scope>
    <source>
        <strain evidence="2 3">CCMP2467</strain>
    </source>
</reference>
<protein>
    <submittedName>
        <fullName evidence="2">Uncharacterized protein</fullName>
    </submittedName>
</protein>
<evidence type="ECO:0000256" key="1">
    <source>
        <dbReference type="ARBA" id="ARBA00022669"/>
    </source>
</evidence>
<proteinExistence type="predicted"/>
<dbReference type="OrthoDB" id="10347162at2759"/>
<accession>A0A1Q9DB95</accession>
<keyword evidence="1" id="KW-0147">Chitin-binding</keyword>
<gene>
    <name evidence="2" type="ORF">AK812_SmicGene25704</name>
</gene>
<organism evidence="2 3">
    <name type="scientific">Symbiodinium microadriaticum</name>
    <name type="common">Dinoflagellate</name>
    <name type="synonym">Zooxanthella microadriatica</name>
    <dbReference type="NCBI Taxonomy" id="2951"/>
    <lineage>
        <taxon>Eukaryota</taxon>
        <taxon>Sar</taxon>
        <taxon>Alveolata</taxon>
        <taxon>Dinophyceae</taxon>
        <taxon>Suessiales</taxon>
        <taxon>Symbiodiniaceae</taxon>
        <taxon>Symbiodinium</taxon>
    </lineage>
</organism>
<name>A0A1Q9DB95_SYMMI</name>
<dbReference type="EMBL" id="LSRX01000620">
    <property type="protein sequence ID" value="OLP92476.1"/>
    <property type="molecule type" value="Genomic_DNA"/>
</dbReference>
<dbReference type="SUPFAM" id="SSF57016">
    <property type="entry name" value="Plant lectins/antimicrobial peptides"/>
    <property type="match status" value="1"/>
</dbReference>
<dbReference type="InterPro" id="IPR036861">
    <property type="entry name" value="Endochitinase-like_sf"/>
</dbReference>
<dbReference type="Proteomes" id="UP000186817">
    <property type="component" value="Unassembled WGS sequence"/>
</dbReference>